<accession>A0A518IMN2</accession>
<evidence type="ECO:0000256" key="5">
    <source>
        <dbReference type="ARBA" id="ARBA00023136"/>
    </source>
</evidence>
<sequence length="315" mass="33840">MDLTIRSAPQWLRLGILPIAIAFCGLWGVQQLAAQDASQIVDEAALNQLVQPDPAASDSLATDAVEPAGIDVLSLISKGGIFMIPIGAMSLLVVTLGAERLFALRRGRMVPSALRRKLEMLSDPIDTFDPEVAYQACRRHPSPTARVVASALLRTGRPLAEIERTAAEAAQREADRLAGPIRWLYLATAITPLMGLLGTVWGMIRAFHDTTQLAAGQNKAEYLAEGIYVALVTTLAGLIVAIPAAILAHHFEGTLTRAFHRIEEICFLVAPGLERFTGRMRLDFDGHLVPLTSAKPPVAPPAERPVGKTSAAPVR</sequence>
<keyword evidence="6" id="KW-0653">Protein transport</keyword>
<proteinExistence type="inferred from homology"/>
<evidence type="ECO:0000259" key="9">
    <source>
        <dbReference type="Pfam" id="PF01618"/>
    </source>
</evidence>
<dbReference type="Proteomes" id="UP000316770">
    <property type="component" value="Chromosome"/>
</dbReference>
<feature type="region of interest" description="Disordered" evidence="7">
    <location>
        <begin position="295"/>
        <end position="315"/>
    </location>
</feature>
<feature type="transmembrane region" description="Helical" evidence="8">
    <location>
        <begin position="81"/>
        <end position="102"/>
    </location>
</feature>
<evidence type="ECO:0000256" key="8">
    <source>
        <dbReference type="SAM" id="Phobius"/>
    </source>
</evidence>
<feature type="transmembrane region" description="Helical" evidence="8">
    <location>
        <begin position="183"/>
        <end position="207"/>
    </location>
</feature>
<keyword evidence="6" id="KW-0813">Transport</keyword>
<protein>
    <submittedName>
        <fullName evidence="10">Biopolymer transport protein ExbB</fullName>
    </submittedName>
</protein>
<dbReference type="PANTHER" id="PTHR30625">
    <property type="entry name" value="PROTEIN TOLQ"/>
    <property type="match status" value="1"/>
</dbReference>
<reference evidence="10 11" key="1">
    <citation type="submission" date="2019-02" db="EMBL/GenBank/DDBJ databases">
        <title>Deep-cultivation of Planctomycetes and their phenomic and genomic characterization uncovers novel biology.</title>
        <authorList>
            <person name="Wiegand S."/>
            <person name="Jogler M."/>
            <person name="Boedeker C."/>
            <person name="Pinto D."/>
            <person name="Vollmers J."/>
            <person name="Rivas-Marin E."/>
            <person name="Kohn T."/>
            <person name="Peeters S.H."/>
            <person name="Heuer A."/>
            <person name="Rast P."/>
            <person name="Oberbeckmann S."/>
            <person name="Bunk B."/>
            <person name="Jeske O."/>
            <person name="Meyerdierks A."/>
            <person name="Storesund J.E."/>
            <person name="Kallscheuer N."/>
            <person name="Luecker S."/>
            <person name="Lage O.M."/>
            <person name="Pohl T."/>
            <person name="Merkel B.J."/>
            <person name="Hornburger P."/>
            <person name="Mueller R.-W."/>
            <person name="Bruemmer F."/>
            <person name="Labrenz M."/>
            <person name="Spormann A.M."/>
            <person name="Op den Camp H."/>
            <person name="Overmann J."/>
            <person name="Amann R."/>
            <person name="Jetten M.S.M."/>
            <person name="Mascher T."/>
            <person name="Medema M.H."/>
            <person name="Devos D.P."/>
            <person name="Kaster A.-K."/>
            <person name="Ovreas L."/>
            <person name="Rohde M."/>
            <person name="Galperin M.Y."/>
            <person name="Jogler C."/>
        </authorList>
    </citation>
    <scope>NUCLEOTIDE SEQUENCE [LARGE SCALE GENOMIC DNA]</scope>
    <source>
        <strain evidence="10 11">Mal33</strain>
    </source>
</reference>
<keyword evidence="4 8" id="KW-1133">Transmembrane helix</keyword>
<dbReference type="GO" id="GO:0005886">
    <property type="term" value="C:plasma membrane"/>
    <property type="evidence" value="ECO:0007669"/>
    <property type="project" value="UniProtKB-SubCell"/>
</dbReference>
<keyword evidence="2" id="KW-1003">Cell membrane</keyword>
<evidence type="ECO:0000256" key="3">
    <source>
        <dbReference type="ARBA" id="ARBA00022692"/>
    </source>
</evidence>
<keyword evidence="11" id="KW-1185">Reference proteome</keyword>
<keyword evidence="3 8" id="KW-0812">Transmembrane</keyword>
<dbReference type="InterPro" id="IPR050790">
    <property type="entry name" value="ExbB/TolQ_transport"/>
</dbReference>
<evidence type="ECO:0000313" key="10">
    <source>
        <dbReference type="EMBL" id="QDV54346.1"/>
    </source>
</evidence>
<name>A0A518IMN2_9BACT</name>
<dbReference type="EMBL" id="CP036318">
    <property type="protein sequence ID" value="QDV54346.1"/>
    <property type="molecule type" value="Genomic_DNA"/>
</dbReference>
<dbReference type="Pfam" id="PF01618">
    <property type="entry name" value="MotA_ExbB"/>
    <property type="match status" value="1"/>
</dbReference>
<dbReference type="GO" id="GO:0017038">
    <property type="term" value="P:protein import"/>
    <property type="evidence" value="ECO:0007669"/>
    <property type="project" value="TreeGrafter"/>
</dbReference>
<evidence type="ECO:0000256" key="6">
    <source>
        <dbReference type="RuleBase" id="RU004057"/>
    </source>
</evidence>
<comment type="similarity">
    <text evidence="6">Belongs to the exbB/tolQ family.</text>
</comment>
<evidence type="ECO:0000256" key="2">
    <source>
        <dbReference type="ARBA" id="ARBA00022475"/>
    </source>
</evidence>
<keyword evidence="5 8" id="KW-0472">Membrane</keyword>
<evidence type="ECO:0000313" key="11">
    <source>
        <dbReference type="Proteomes" id="UP000316770"/>
    </source>
</evidence>
<dbReference type="AlphaFoldDB" id="A0A518IMN2"/>
<feature type="transmembrane region" description="Helical" evidence="8">
    <location>
        <begin position="12"/>
        <end position="29"/>
    </location>
</feature>
<evidence type="ECO:0000256" key="1">
    <source>
        <dbReference type="ARBA" id="ARBA00004651"/>
    </source>
</evidence>
<feature type="transmembrane region" description="Helical" evidence="8">
    <location>
        <begin position="227"/>
        <end position="248"/>
    </location>
</feature>
<dbReference type="PANTHER" id="PTHR30625:SF11">
    <property type="entry name" value="MOTA_TOLQ_EXBB PROTON CHANNEL DOMAIN-CONTAINING PROTEIN"/>
    <property type="match status" value="1"/>
</dbReference>
<gene>
    <name evidence="10" type="primary">exbB_1</name>
    <name evidence="10" type="ORF">Mal33_02990</name>
</gene>
<comment type="subcellular location">
    <subcellularLocation>
        <location evidence="1">Cell membrane</location>
        <topology evidence="1">Multi-pass membrane protein</topology>
    </subcellularLocation>
    <subcellularLocation>
        <location evidence="6">Membrane</location>
        <topology evidence="6">Multi-pass membrane protein</topology>
    </subcellularLocation>
</comment>
<feature type="domain" description="MotA/TolQ/ExbB proton channel" evidence="9">
    <location>
        <begin position="143"/>
        <end position="263"/>
    </location>
</feature>
<evidence type="ECO:0000256" key="7">
    <source>
        <dbReference type="SAM" id="MobiDB-lite"/>
    </source>
</evidence>
<dbReference type="InterPro" id="IPR002898">
    <property type="entry name" value="MotA_ExbB_proton_chnl"/>
</dbReference>
<organism evidence="10 11">
    <name type="scientific">Rosistilla oblonga</name>
    <dbReference type="NCBI Taxonomy" id="2527990"/>
    <lineage>
        <taxon>Bacteria</taxon>
        <taxon>Pseudomonadati</taxon>
        <taxon>Planctomycetota</taxon>
        <taxon>Planctomycetia</taxon>
        <taxon>Pirellulales</taxon>
        <taxon>Pirellulaceae</taxon>
        <taxon>Rosistilla</taxon>
    </lineage>
</organism>
<evidence type="ECO:0000256" key="4">
    <source>
        <dbReference type="ARBA" id="ARBA00022989"/>
    </source>
</evidence>